<evidence type="ECO:0000256" key="2">
    <source>
        <dbReference type="ARBA" id="ARBA00008520"/>
    </source>
</evidence>
<gene>
    <name evidence="4" type="ORF">SAMN04487977_10119</name>
</gene>
<dbReference type="AlphaFoldDB" id="A0A1H8ZM03"/>
<accession>A0A1H8ZM03</accession>
<keyword evidence="5" id="KW-1185">Reference proteome</keyword>
<feature type="transmembrane region" description="Helical" evidence="3">
    <location>
        <begin position="12"/>
        <end position="30"/>
    </location>
</feature>
<dbReference type="SUPFAM" id="SSF53850">
    <property type="entry name" value="Periplasmic binding protein-like II"/>
    <property type="match status" value="1"/>
</dbReference>
<keyword evidence="3" id="KW-0812">Transmembrane</keyword>
<proteinExistence type="inferred from homology"/>
<dbReference type="Gene3D" id="3.40.190.10">
    <property type="entry name" value="Periplasmic binding protein-like II"/>
    <property type="match status" value="1"/>
</dbReference>
<evidence type="ECO:0000313" key="5">
    <source>
        <dbReference type="Proteomes" id="UP000182360"/>
    </source>
</evidence>
<dbReference type="Gene3D" id="2.60.120.260">
    <property type="entry name" value="Galactose-binding domain-like"/>
    <property type="match status" value="2"/>
</dbReference>
<keyword evidence="3" id="KW-1133">Transmembrane helix</keyword>
<dbReference type="GO" id="GO:0042597">
    <property type="term" value="C:periplasmic space"/>
    <property type="evidence" value="ECO:0007669"/>
    <property type="project" value="UniProtKB-SubCell"/>
</dbReference>
<dbReference type="EMBL" id="FOFU01000001">
    <property type="protein sequence ID" value="SEP65337.1"/>
    <property type="molecule type" value="Genomic_DNA"/>
</dbReference>
<dbReference type="RefSeq" id="WP_218141015.1">
    <property type="nucleotide sequence ID" value="NZ_FOFU01000001.1"/>
</dbReference>
<protein>
    <submittedName>
        <fullName evidence="4">ABC-type glycerol-3-phosphate transport system, substrate-binding protein</fullName>
    </submittedName>
</protein>
<comment type="subcellular location">
    <subcellularLocation>
        <location evidence="1">Periplasm</location>
    </subcellularLocation>
</comment>
<reference evidence="4 5" key="1">
    <citation type="submission" date="2016-10" db="EMBL/GenBank/DDBJ databases">
        <authorList>
            <person name="de Groot N.N."/>
        </authorList>
    </citation>
    <scope>NUCLEOTIDE SEQUENCE [LARGE SCALE GENOMIC DNA]</scope>
    <source>
        <strain evidence="4 5">B25</strain>
    </source>
</reference>
<dbReference type="InterPro" id="IPR006059">
    <property type="entry name" value="SBP"/>
</dbReference>
<name>A0A1H8ZM03_9SPIR</name>
<dbReference type="InterPro" id="IPR050490">
    <property type="entry name" value="Bact_solute-bd_prot1"/>
</dbReference>
<evidence type="ECO:0000256" key="1">
    <source>
        <dbReference type="ARBA" id="ARBA00004418"/>
    </source>
</evidence>
<dbReference type="STRING" id="163.SAMN04487775_108175"/>
<keyword evidence="3" id="KW-0472">Membrane</keyword>
<comment type="similarity">
    <text evidence="2">Belongs to the bacterial solute-binding protein 1 family.</text>
</comment>
<dbReference type="PANTHER" id="PTHR43649">
    <property type="entry name" value="ARABINOSE-BINDING PROTEIN-RELATED"/>
    <property type="match status" value="1"/>
</dbReference>
<sequence>MVGIKINKTLRNVLIALVVIILIFAIPSFFPDKDYHAKYDNYDLSTNVGVVSSTRTYSEYLKEHSSAKNPKNEVSVDVLNFVEEKSTGTRVEKNYKGKDVVITDEESSVTWIVDVPEAGFYNISMEYVAVPSRNVNMERILYVNGEMPFTGADTLAFYRLWKDGGPVKYDNRGNSIRPTQVEVFDYQSVYFKSDLGYEVDPYKVFFNKGENEITLEATSEPMAISGIKLCPVVVYKTYEQYLAKQKSNPDSYTGKDITVKVQGEDSVVRSDPSLFARYDRSSAITEPYSTKQTILNYTGGDSWKIPGQWIEWELEVPEDGWYTISLKARQFFQRGYVACRSVYIDDEIPFDALKSVGFKYDSDWQYATLSDAEKKPYKFYLSKGKHSIKLEATLGEIGHVIQQVQDSVYRLNLIYRTILVLTGEHPDLNRDYEIQKVYPDEVAAMMLESRRLYKLIDDFVAITGEKSNQISPAEVLAVQLEQFYKHPDRITKGFASFKDNTTTLASSMLSMTETKLDIDYIQLQSINDKIKVDRSNFFKNVGHEITSFVNSYFYDSSSLGSVYKEGSDHLIEVWIVTGRDQSQVLKNMIDDSFTPISGINVNVKLIKVESLLNAVVAGNGPDVVISTYQSHPVDYALRNANVNLRRFKDCDEVLSWFMPSAYKPYEYNGGIYALPEQQTFNLMFYRKDILEQLKLKVPETWEELIEILPTLQGNNITIGVPYPNIITPDMTTFYSMVYQAGGQIYNKEGNKSVIDSEPGVAAFKTYTGLYNSYGIPTVYDFMSRFRTGDMAIGIANYTTYNTIVVGAPEIRGLWDFTYLPGTKDEKGNIDRSNISGGVCTMMIKKGIDLDDLDLSNLPELAYSDNNGKTFEEGVIPGIDEKTWNEVMRNETRMADSWEFMRWWVSADTQVRFGREMEALLGASARYATANREALRQLSWNSKQIKVLEDSMQETVGVPEVPGSYYTPRHIVNGTRRVINEKDDARETLIDYTRKINEELTRKRQEFNLPVAED</sequence>
<dbReference type="PANTHER" id="PTHR43649:SF27">
    <property type="entry name" value="EXTRACELLULAR SOLUTE-BINDING PROTEIN FAMILY 1"/>
    <property type="match status" value="1"/>
</dbReference>
<organism evidence="4 5">
    <name type="scientific">Treponema bryantii</name>
    <dbReference type="NCBI Taxonomy" id="163"/>
    <lineage>
        <taxon>Bacteria</taxon>
        <taxon>Pseudomonadati</taxon>
        <taxon>Spirochaetota</taxon>
        <taxon>Spirochaetia</taxon>
        <taxon>Spirochaetales</taxon>
        <taxon>Treponemataceae</taxon>
        <taxon>Treponema</taxon>
    </lineage>
</organism>
<evidence type="ECO:0000313" key="4">
    <source>
        <dbReference type="EMBL" id="SEP65337.1"/>
    </source>
</evidence>
<evidence type="ECO:0000256" key="3">
    <source>
        <dbReference type="SAM" id="Phobius"/>
    </source>
</evidence>
<dbReference type="Pfam" id="PF01547">
    <property type="entry name" value="SBP_bac_1"/>
    <property type="match status" value="1"/>
</dbReference>
<dbReference type="Proteomes" id="UP000182360">
    <property type="component" value="Unassembled WGS sequence"/>
</dbReference>